<dbReference type="RefSeq" id="WP_028093753.1">
    <property type="nucleotide sequence ID" value="NZ_BNAP01000007.1"/>
</dbReference>
<name>A0A8J3H8B5_9RHOB</name>
<keyword evidence="4" id="KW-1185">Reference proteome</keyword>
<proteinExistence type="predicted"/>
<evidence type="ECO:0008006" key="5">
    <source>
        <dbReference type="Google" id="ProtNLM"/>
    </source>
</evidence>
<sequence length="514" mass="54151">MAFTHVFQNFNKTWLHVGDGAADVFVGDDTVLTGPYKGTLQTKDEIRAGGGDDYLDGETGRNILYGEAGNDGFTIGDAADGTAWDRAFGGSGADVFYASAHSPIAGKLHLVNGGSGTDTFWFHLYAGVADLRGDTVFLDGRATTRLSSIETVIGSSHDDILRAGGRVFEMAGAAGDDTLIANPEAKPKGYYNGTLLIGGIGRDELRGGDHGDTLFDHSNLFDGKPDSTEAETDVLYGGGGVDRLFSYSGDDRLFGGDGGDRIFSLAGNDIIRGGKGSDHIAFGYALTWEETYARPQGSLYGLSIDGGANGRGGDTVDFSMVTLSFGALIRGVKVNLGVDKGWDLSSPDGPQKFRLKQIENIIGTARDDILIGSAKDNRLQGAGGDDLVKGGAGKDVLEGGDGSDRLFGGANADVLVSDFDGDILSGGSGIDRFEFKLSNSEVHRGIARITDYDTREAIITDWDSLLKIEMTDTTDGALVSGDGGRSSILFEGVKVAELSLDRFFVTPSPYDDDL</sequence>
<dbReference type="InterPro" id="IPR050557">
    <property type="entry name" value="RTX_toxin/Mannuronan_C5-epim"/>
</dbReference>
<dbReference type="Pfam" id="PF00353">
    <property type="entry name" value="HemolysinCabind"/>
    <property type="match status" value="6"/>
</dbReference>
<dbReference type="PRINTS" id="PR00313">
    <property type="entry name" value="CABNDNGRPT"/>
</dbReference>
<gene>
    <name evidence="3" type="ORF">GCM10010961_20730</name>
</gene>
<dbReference type="SUPFAM" id="SSF51120">
    <property type="entry name" value="beta-Roll"/>
    <property type="match status" value="3"/>
</dbReference>
<dbReference type="PANTHER" id="PTHR38340:SF1">
    <property type="entry name" value="S-LAYER PROTEIN"/>
    <property type="match status" value="1"/>
</dbReference>
<dbReference type="InterPro" id="IPR001343">
    <property type="entry name" value="Hemolysn_Ca-bd"/>
</dbReference>
<comment type="subcellular location">
    <subcellularLocation>
        <location evidence="1">Secreted</location>
    </subcellularLocation>
</comment>
<dbReference type="Proteomes" id="UP000611500">
    <property type="component" value="Unassembled WGS sequence"/>
</dbReference>
<dbReference type="PROSITE" id="PS00330">
    <property type="entry name" value="HEMOLYSIN_CALCIUM"/>
    <property type="match status" value="2"/>
</dbReference>
<dbReference type="AlphaFoldDB" id="A0A8J3H8B5"/>
<evidence type="ECO:0000256" key="2">
    <source>
        <dbReference type="ARBA" id="ARBA00022525"/>
    </source>
</evidence>
<dbReference type="PANTHER" id="PTHR38340">
    <property type="entry name" value="S-LAYER PROTEIN"/>
    <property type="match status" value="1"/>
</dbReference>
<dbReference type="InterPro" id="IPR011049">
    <property type="entry name" value="Serralysin-like_metalloprot_C"/>
</dbReference>
<protein>
    <recommendedName>
        <fullName evidence="5">Hemolysin-type calcium-binding repeat-containing protein</fullName>
    </recommendedName>
</protein>
<evidence type="ECO:0000256" key="1">
    <source>
        <dbReference type="ARBA" id="ARBA00004613"/>
    </source>
</evidence>
<dbReference type="GO" id="GO:0005576">
    <property type="term" value="C:extracellular region"/>
    <property type="evidence" value="ECO:0007669"/>
    <property type="project" value="UniProtKB-SubCell"/>
</dbReference>
<reference evidence="3" key="1">
    <citation type="journal article" date="2014" name="Int. J. Syst. Evol. Microbiol.">
        <title>Complete genome sequence of Corynebacterium casei LMG S-19264T (=DSM 44701T), isolated from a smear-ripened cheese.</title>
        <authorList>
            <consortium name="US DOE Joint Genome Institute (JGI-PGF)"/>
            <person name="Walter F."/>
            <person name="Albersmeier A."/>
            <person name="Kalinowski J."/>
            <person name="Ruckert C."/>
        </authorList>
    </citation>
    <scope>NUCLEOTIDE SEQUENCE</scope>
    <source>
        <strain evidence="3">CGMCC 1.7081</strain>
    </source>
</reference>
<dbReference type="Gene3D" id="2.150.10.10">
    <property type="entry name" value="Serralysin-like metalloprotease, C-terminal"/>
    <property type="match status" value="3"/>
</dbReference>
<reference evidence="3" key="2">
    <citation type="submission" date="2020-09" db="EMBL/GenBank/DDBJ databases">
        <authorList>
            <person name="Sun Q."/>
            <person name="Zhou Y."/>
        </authorList>
    </citation>
    <scope>NUCLEOTIDE SEQUENCE</scope>
    <source>
        <strain evidence="3">CGMCC 1.7081</strain>
    </source>
</reference>
<accession>A0A8J3H8B5</accession>
<evidence type="ECO:0000313" key="3">
    <source>
        <dbReference type="EMBL" id="GHG90418.1"/>
    </source>
</evidence>
<dbReference type="GO" id="GO:0005509">
    <property type="term" value="F:calcium ion binding"/>
    <property type="evidence" value="ECO:0007669"/>
    <property type="project" value="InterPro"/>
</dbReference>
<comment type="caution">
    <text evidence="3">The sequence shown here is derived from an EMBL/GenBank/DDBJ whole genome shotgun (WGS) entry which is preliminary data.</text>
</comment>
<dbReference type="EMBL" id="BNAP01000007">
    <property type="protein sequence ID" value="GHG90418.1"/>
    <property type="molecule type" value="Genomic_DNA"/>
</dbReference>
<dbReference type="InterPro" id="IPR018511">
    <property type="entry name" value="Hemolysin-typ_Ca-bd_CS"/>
</dbReference>
<evidence type="ECO:0000313" key="4">
    <source>
        <dbReference type="Proteomes" id="UP000611500"/>
    </source>
</evidence>
<organism evidence="3 4">
    <name type="scientific">Pseudodonghicola xiamenensis</name>
    <dbReference type="NCBI Taxonomy" id="337702"/>
    <lineage>
        <taxon>Bacteria</taxon>
        <taxon>Pseudomonadati</taxon>
        <taxon>Pseudomonadota</taxon>
        <taxon>Alphaproteobacteria</taxon>
        <taxon>Rhodobacterales</taxon>
        <taxon>Paracoccaceae</taxon>
        <taxon>Pseudodonghicola</taxon>
    </lineage>
</organism>
<keyword evidence="2" id="KW-0964">Secreted</keyword>